<dbReference type="PANTHER" id="PTHR30346">
    <property type="entry name" value="TRANSCRIPTIONAL DUAL REGULATOR HCAR-RELATED"/>
    <property type="match status" value="1"/>
</dbReference>
<dbReference type="Proteomes" id="UP001299970">
    <property type="component" value="Unassembled WGS sequence"/>
</dbReference>
<dbReference type="Pfam" id="PF03466">
    <property type="entry name" value="LysR_substrate"/>
    <property type="match status" value="1"/>
</dbReference>
<comment type="similarity">
    <text evidence="1">Belongs to the LysR transcriptional regulatory family.</text>
</comment>
<dbReference type="Gene3D" id="1.10.10.10">
    <property type="entry name" value="Winged helix-like DNA-binding domain superfamily/Winged helix DNA-binding domain"/>
    <property type="match status" value="1"/>
</dbReference>
<dbReference type="CDD" id="cd08414">
    <property type="entry name" value="PBP2_LTTR_aromatics_like"/>
    <property type="match status" value="1"/>
</dbReference>
<keyword evidence="4" id="KW-0804">Transcription</keyword>
<sequence length="306" mass="33183">MELRHLRSFVALAEELHFGRAAQRVFLAQPALSKQISALEKELAVSLFERDKRQVVLTTAGAALLEDARRLLTQADGAVERARSAGRGATGILRIGFIAPALYDLLPPVLRVFRARHPGVRLALEEMHNTEAVNAVRSRYVQLAFVRLPIEPVSELSVVTVRSEPVMLAVPEGSALAAREAVDLAELADEDMILIARSQEQELHDYYVTQCAAAGFSPRISHEVDRTHVALGLVASGLGVCFVPRSGRRVAQPGVVCVPLAGASLRLTMAAAWLGEPDSIVRNFLALCPVERQHLSTTRATPVASL</sequence>
<dbReference type="InterPro" id="IPR036388">
    <property type="entry name" value="WH-like_DNA-bd_sf"/>
</dbReference>
<evidence type="ECO:0000313" key="7">
    <source>
        <dbReference type="Proteomes" id="UP001299970"/>
    </source>
</evidence>
<dbReference type="EMBL" id="JAKXMK010000008">
    <property type="protein sequence ID" value="MCH6166188.1"/>
    <property type="molecule type" value="Genomic_DNA"/>
</dbReference>
<dbReference type="SUPFAM" id="SSF46785">
    <property type="entry name" value="Winged helix' DNA-binding domain"/>
    <property type="match status" value="1"/>
</dbReference>
<dbReference type="InterPro" id="IPR005119">
    <property type="entry name" value="LysR_subst-bd"/>
</dbReference>
<evidence type="ECO:0000256" key="2">
    <source>
        <dbReference type="ARBA" id="ARBA00023015"/>
    </source>
</evidence>
<dbReference type="PANTHER" id="PTHR30346:SF0">
    <property type="entry name" value="HCA OPERON TRANSCRIPTIONAL ACTIVATOR HCAR"/>
    <property type="match status" value="1"/>
</dbReference>
<keyword evidence="2" id="KW-0805">Transcription regulation</keyword>
<evidence type="ECO:0000256" key="4">
    <source>
        <dbReference type="ARBA" id="ARBA00023163"/>
    </source>
</evidence>
<dbReference type="PROSITE" id="PS50931">
    <property type="entry name" value="HTH_LYSR"/>
    <property type="match status" value="1"/>
</dbReference>
<dbReference type="Gene3D" id="3.40.190.10">
    <property type="entry name" value="Periplasmic binding protein-like II"/>
    <property type="match status" value="2"/>
</dbReference>
<gene>
    <name evidence="6" type="ORF">MMF94_10880</name>
</gene>
<comment type="caution">
    <text evidence="6">The sequence shown here is derived from an EMBL/GenBank/DDBJ whole genome shotgun (WGS) entry which is preliminary data.</text>
</comment>
<evidence type="ECO:0000256" key="3">
    <source>
        <dbReference type="ARBA" id="ARBA00023125"/>
    </source>
</evidence>
<proteinExistence type="inferred from homology"/>
<keyword evidence="3" id="KW-0238">DNA-binding</keyword>
<evidence type="ECO:0000256" key="1">
    <source>
        <dbReference type="ARBA" id="ARBA00009437"/>
    </source>
</evidence>
<dbReference type="RefSeq" id="WP_241036219.1">
    <property type="nucleotide sequence ID" value="NZ_BAAAJF010000020.1"/>
</dbReference>
<keyword evidence="7" id="KW-1185">Reference proteome</keyword>
<evidence type="ECO:0000313" key="6">
    <source>
        <dbReference type="EMBL" id="MCH6166188.1"/>
    </source>
</evidence>
<dbReference type="SUPFAM" id="SSF53850">
    <property type="entry name" value="Periplasmic binding protein-like II"/>
    <property type="match status" value="1"/>
</dbReference>
<organism evidence="6 7">
    <name type="scientific">Pseudonocardia alaniniphila</name>
    <dbReference type="NCBI Taxonomy" id="75291"/>
    <lineage>
        <taxon>Bacteria</taxon>
        <taxon>Bacillati</taxon>
        <taxon>Actinomycetota</taxon>
        <taxon>Actinomycetes</taxon>
        <taxon>Pseudonocardiales</taxon>
        <taxon>Pseudonocardiaceae</taxon>
        <taxon>Pseudonocardia</taxon>
    </lineage>
</organism>
<protein>
    <submittedName>
        <fullName evidence="6">LysR family transcriptional regulator</fullName>
    </submittedName>
</protein>
<dbReference type="InterPro" id="IPR036390">
    <property type="entry name" value="WH_DNA-bd_sf"/>
</dbReference>
<accession>A0ABS9TCE3</accession>
<evidence type="ECO:0000259" key="5">
    <source>
        <dbReference type="PROSITE" id="PS50931"/>
    </source>
</evidence>
<reference evidence="6 7" key="1">
    <citation type="submission" date="2022-03" db="EMBL/GenBank/DDBJ databases">
        <title>Pseudonocardia alaer sp. nov., a novel actinomycete isolated from reed forest soil.</title>
        <authorList>
            <person name="Wang L."/>
        </authorList>
    </citation>
    <scope>NUCLEOTIDE SEQUENCE [LARGE SCALE GENOMIC DNA]</scope>
    <source>
        <strain evidence="6 7">Y-16303</strain>
    </source>
</reference>
<dbReference type="Pfam" id="PF00126">
    <property type="entry name" value="HTH_1"/>
    <property type="match status" value="1"/>
</dbReference>
<name>A0ABS9TCE3_9PSEU</name>
<feature type="domain" description="HTH lysR-type" evidence="5">
    <location>
        <begin position="1"/>
        <end position="58"/>
    </location>
</feature>
<dbReference type="PRINTS" id="PR00039">
    <property type="entry name" value="HTHLYSR"/>
</dbReference>
<dbReference type="InterPro" id="IPR000847">
    <property type="entry name" value="LysR_HTH_N"/>
</dbReference>